<proteinExistence type="inferred from homology"/>
<comment type="caution">
    <text evidence="4">The sequence shown here is derived from an EMBL/GenBank/DDBJ whole genome shotgun (WGS) entry which is preliminary data.</text>
</comment>
<comment type="similarity">
    <text evidence="1">Belongs to the short-chain dehydrogenases/reductases (SDR) family.</text>
</comment>
<name>A0AAE0HUX9_9PEZI</name>
<dbReference type="AlphaFoldDB" id="A0AAE0HUX9"/>
<dbReference type="Proteomes" id="UP001283341">
    <property type="component" value="Unassembled WGS sequence"/>
</dbReference>
<reference evidence="4" key="1">
    <citation type="journal article" date="2023" name="Mol. Phylogenet. Evol.">
        <title>Genome-scale phylogeny and comparative genomics of the fungal order Sordariales.</title>
        <authorList>
            <person name="Hensen N."/>
            <person name="Bonometti L."/>
            <person name="Westerberg I."/>
            <person name="Brannstrom I.O."/>
            <person name="Guillou S."/>
            <person name="Cros-Aarteil S."/>
            <person name="Calhoun S."/>
            <person name="Haridas S."/>
            <person name="Kuo A."/>
            <person name="Mondo S."/>
            <person name="Pangilinan J."/>
            <person name="Riley R."/>
            <person name="LaButti K."/>
            <person name="Andreopoulos B."/>
            <person name="Lipzen A."/>
            <person name="Chen C."/>
            <person name="Yan M."/>
            <person name="Daum C."/>
            <person name="Ng V."/>
            <person name="Clum A."/>
            <person name="Steindorff A."/>
            <person name="Ohm R.A."/>
            <person name="Martin F."/>
            <person name="Silar P."/>
            <person name="Natvig D.O."/>
            <person name="Lalanne C."/>
            <person name="Gautier V."/>
            <person name="Ament-Velasquez S.L."/>
            <person name="Kruys A."/>
            <person name="Hutchinson M.I."/>
            <person name="Powell A.J."/>
            <person name="Barry K."/>
            <person name="Miller A.N."/>
            <person name="Grigoriev I.V."/>
            <person name="Debuchy R."/>
            <person name="Gladieux P."/>
            <person name="Hiltunen Thoren M."/>
            <person name="Johannesson H."/>
        </authorList>
    </citation>
    <scope>NUCLEOTIDE SEQUENCE</scope>
    <source>
        <strain evidence="4">CBS 118394</strain>
    </source>
</reference>
<keyword evidence="2" id="KW-0521">NADP</keyword>
<dbReference type="InterPro" id="IPR002347">
    <property type="entry name" value="SDR_fam"/>
</dbReference>
<dbReference type="EMBL" id="JAUEDM010000008">
    <property type="protein sequence ID" value="KAK3313047.1"/>
    <property type="molecule type" value="Genomic_DNA"/>
</dbReference>
<dbReference type="InterPro" id="IPR036291">
    <property type="entry name" value="NAD(P)-bd_dom_sf"/>
</dbReference>
<dbReference type="PANTHER" id="PTHR24320:SF282">
    <property type="entry name" value="WW DOMAIN-CONTAINING OXIDOREDUCTASE"/>
    <property type="match status" value="1"/>
</dbReference>
<dbReference type="Pfam" id="PF00106">
    <property type="entry name" value="adh_short"/>
    <property type="match status" value="1"/>
</dbReference>
<evidence type="ECO:0000256" key="3">
    <source>
        <dbReference type="ARBA" id="ARBA00023002"/>
    </source>
</evidence>
<keyword evidence="3" id="KW-0560">Oxidoreductase</keyword>
<sequence>MVEIPFFGGGVSFNPTTDIPSLAGKVILVTGGNSGLGKQAILDLVKHSPARIWLAARNAENARNTVAEITSRCPDAAPLIKTLDLDLTSFESIKAAAGRVVAESDRLDILMLNAGIMMAPAGQTKEGYEIQFGTNHVGHAFLTKLLLEPLLLPTASRQEDVRVVVVSSEGHRLPTMTGIPYDKVKTDMKDSYSVTRYGQSKLANVWFAREMARRYPQIKTVSVHPGAVNTNLATPFRESNWFLNTFSAPVMMLMTPVEIGVKNQLWAATGQPKESVVSGEYYVPVGKAGGSALSKDDKLAAELWEWTEKELEGQSI</sequence>
<reference evidence="4" key="2">
    <citation type="submission" date="2023-06" db="EMBL/GenBank/DDBJ databases">
        <authorList>
            <consortium name="Lawrence Berkeley National Laboratory"/>
            <person name="Haridas S."/>
            <person name="Hensen N."/>
            <person name="Bonometti L."/>
            <person name="Westerberg I."/>
            <person name="Brannstrom I.O."/>
            <person name="Guillou S."/>
            <person name="Cros-Aarteil S."/>
            <person name="Calhoun S."/>
            <person name="Kuo A."/>
            <person name="Mondo S."/>
            <person name="Pangilinan J."/>
            <person name="Riley R."/>
            <person name="Labutti K."/>
            <person name="Andreopoulos B."/>
            <person name="Lipzen A."/>
            <person name="Chen C."/>
            <person name="Yanf M."/>
            <person name="Daum C."/>
            <person name="Ng V."/>
            <person name="Clum A."/>
            <person name="Steindorff A."/>
            <person name="Ohm R."/>
            <person name="Martin F."/>
            <person name="Silar P."/>
            <person name="Natvig D."/>
            <person name="Lalanne C."/>
            <person name="Gautier V."/>
            <person name="Ament-Velasquez S.L."/>
            <person name="Kruys A."/>
            <person name="Hutchinson M.I."/>
            <person name="Powell A.J."/>
            <person name="Barry K."/>
            <person name="Miller A.N."/>
            <person name="Grigoriev I.V."/>
            <person name="Debuchy R."/>
            <person name="Gladieux P."/>
            <person name="Thoren M.H."/>
            <person name="Johannesson H."/>
        </authorList>
    </citation>
    <scope>NUCLEOTIDE SEQUENCE</scope>
    <source>
        <strain evidence="4">CBS 118394</strain>
    </source>
</reference>
<protein>
    <recommendedName>
        <fullName evidence="6">Oxidoreductase</fullName>
    </recommendedName>
</protein>
<evidence type="ECO:0000256" key="2">
    <source>
        <dbReference type="ARBA" id="ARBA00022857"/>
    </source>
</evidence>
<dbReference type="SUPFAM" id="SSF51735">
    <property type="entry name" value="NAD(P)-binding Rossmann-fold domains"/>
    <property type="match status" value="1"/>
</dbReference>
<evidence type="ECO:0008006" key="6">
    <source>
        <dbReference type="Google" id="ProtNLM"/>
    </source>
</evidence>
<evidence type="ECO:0000256" key="1">
    <source>
        <dbReference type="ARBA" id="ARBA00006484"/>
    </source>
</evidence>
<evidence type="ECO:0000313" key="5">
    <source>
        <dbReference type="Proteomes" id="UP001283341"/>
    </source>
</evidence>
<dbReference type="GO" id="GO:0016491">
    <property type="term" value="F:oxidoreductase activity"/>
    <property type="evidence" value="ECO:0007669"/>
    <property type="project" value="UniProtKB-KW"/>
</dbReference>
<evidence type="ECO:0000313" key="4">
    <source>
        <dbReference type="EMBL" id="KAK3313047.1"/>
    </source>
</evidence>
<organism evidence="4 5">
    <name type="scientific">Apodospora peruviana</name>
    <dbReference type="NCBI Taxonomy" id="516989"/>
    <lineage>
        <taxon>Eukaryota</taxon>
        <taxon>Fungi</taxon>
        <taxon>Dikarya</taxon>
        <taxon>Ascomycota</taxon>
        <taxon>Pezizomycotina</taxon>
        <taxon>Sordariomycetes</taxon>
        <taxon>Sordariomycetidae</taxon>
        <taxon>Sordariales</taxon>
        <taxon>Lasiosphaeriaceae</taxon>
        <taxon>Apodospora</taxon>
    </lineage>
</organism>
<dbReference type="PANTHER" id="PTHR24320">
    <property type="entry name" value="RETINOL DEHYDROGENASE"/>
    <property type="match status" value="1"/>
</dbReference>
<dbReference type="Gene3D" id="3.40.50.720">
    <property type="entry name" value="NAD(P)-binding Rossmann-like Domain"/>
    <property type="match status" value="1"/>
</dbReference>
<dbReference type="PRINTS" id="PR00081">
    <property type="entry name" value="GDHRDH"/>
</dbReference>
<keyword evidence="5" id="KW-1185">Reference proteome</keyword>
<accession>A0AAE0HUX9</accession>
<gene>
    <name evidence="4" type="ORF">B0H66DRAFT_569423</name>
</gene>